<sequence>MTEEMNNQELNEATLDINNEEELLTLFDEEGNEVLYRKLVSFFHPGFEKEYVILAEEGSDEEEEIELIPMINVPDSEGEGGKLIPIETDEEWDMIEEFVNTNFDEEEEL</sequence>
<accession>A0A2G5NUS7</accession>
<gene>
    <name evidence="3" type="ORF">BFS35_001355</name>
</gene>
<dbReference type="Pfam" id="PF06949">
    <property type="entry name" value="DUF1292"/>
    <property type="match status" value="1"/>
</dbReference>
<dbReference type="HAMAP" id="MF_01448">
    <property type="entry name" value="UPF0473"/>
    <property type="match status" value="1"/>
</dbReference>
<evidence type="ECO:0000313" key="3">
    <source>
        <dbReference type="EMBL" id="RAI82359.1"/>
    </source>
</evidence>
<comment type="caution">
    <text evidence="3">The sequence shown here is derived from an EMBL/GenBank/DDBJ whole genome shotgun (WGS) entry which is preliminary data.</text>
</comment>
<reference evidence="3 4" key="1">
    <citation type="journal article" date="2018" name="Front. Microbiol.">
        <title>Description and Comparative Genomics of Macrococcus caseolyticus subsp. hominis subsp. nov., Macrococcus goetzii sp. nov., Macrococcus epidermidis sp. nov., and Macrococcus bohemicus sp. nov., Novel Macrococci From Human Clinical Material With Virulence Potential and Suspected Uptake of Foreign DNA by Natural Transformation.</title>
        <authorList>
            <person name="Maslanova I."/>
            <person name="Wertheimer Z."/>
            <person name="Sedlacek I."/>
            <person name="Svec P."/>
            <person name="Indrakova A."/>
            <person name="Kovarovic V."/>
            <person name="Schumann P."/>
            <person name="Sproer C."/>
            <person name="Kralova S."/>
            <person name="Sedo O."/>
            <person name="Kristofova L."/>
            <person name="Vrbovska V."/>
            <person name="Fuzik T."/>
            <person name="Petras P."/>
            <person name="Zdrahal Z."/>
            <person name="Ruzickova V."/>
            <person name="Doskar J."/>
            <person name="Pantucek R."/>
        </authorList>
    </citation>
    <scope>NUCLEOTIDE SEQUENCE [LARGE SCALE GENOMIC DNA]</scope>
    <source>
        <strain evidence="3 4">CCM 4927</strain>
    </source>
</reference>
<evidence type="ECO:0000256" key="2">
    <source>
        <dbReference type="HAMAP-Rule" id="MF_01448"/>
    </source>
</evidence>
<dbReference type="AlphaFoldDB" id="A0A2G5NUS7"/>
<proteinExistence type="inferred from homology"/>
<keyword evidence="4" id="KW-1185">Reference proteome</keyword>
<name>A0A2G5NUS7_9STAP</name>
<dbReference type="InterPro" id="IPR009711">
    <property type="entry name" value="UPF0473"/>
</dbReference>
<protein>
    <recommendedName>
        <fullName evidence="2">UPF0473 protein BFS35_001355</fullName>
    </recommendedName>
</protein>
<evidence type="ECO:0000256" key="1">
    <source>
        <dbReference type="ARBA" id="ARBA00008439"/>
    </source>
</evidence>
<evidence type="ECO:0000313" key="4">
    <source>
        <dbReference type="Proteomes" id="UP000229523"/>
    </source>
</evidence>
<dbReference type="NCBIfam" id="NF010214">
    <property type="entry name" value="PRK13678.1-1"/>
    <property type="match status" value="1"/>
</dbReference>
<comment type="similarity">
    <text evidence="1 2">Belongs to the UPF0473 family.</text>
</comment>
<dbReference type="EMBL" id="MJBI02000001">
    <property type="protein sequence ID" value="RAI82359.1"/>
    <property type="molecule type" value="Genomic_DNA"/>
</dbReference>
<dbReference type="GeneID" id="99097905"/>
<dbReference type="RefSeq" id="WP_096076290.1">
    <property type="nucleotide sequence ID" value="NZ_MJBI02000001.1"/>
</dbReference>
<dbReference type="PANTHER" id="PTHR40066">
    <property type="entry name" value="UPF0473 PROTEIN CBO2561/CLC_2432"/>
    <property type="match status" value="1"/>
</dbReference>
<organism evidence="3 4">
    <name type="scientific">Macrococcoides goetzii</name>
    <dbReference type="NCBI Taxonomy" id="1891097"/>
    <lineage>
        <taxon>Bacteria</taxon>
        <taxon>Bacillati</taxon>
        <taxon>Bacillota</taxon>
        <taxon>Bacilli</taxon>
        <taxon>Bacillales</taxon>
        <taxon>Staphylococcaceae</taxon>
        <taxon>Macrococcoides</taxon>
    </lineage>
</organism>
<dbReference type="Proteomes" id="UP000229523">
    <property type="component" value="Unassembled WGS sequence"/>
</dbReference>
<dbReference type="PANTHER" id="PTHR40066:SF1">
    <property type="entry name" value="UPF0473 PROTEIN CBO2561_CLC_2432"/>
    <property type="match status" value="1"/>
</dbReference>